<sequence length="416" mass="46657">MKFLISIAFKNMFRNKLRTVVSILAIAFAVMVIVFTRGLIDGMIEDTYSLYIHYDTGHIKIIDQEYEQKEKLLSLNYTVNGLENKSLSEMESDLSDLDGIEMVVPRLKFGAAVSTEEELVQMLAWGVDGKKELKFTNIGRELSRGRMVESGKREVVMGTALLDKINKTVGEKVTMVYTTAFSSFQGATFEIVGEIKSNLPLLNEQVVFMPIDTARQLLYLNDESTELLLVTADRDQVNNYLPAVRNYLDQNGGERYLAQSWRSGNTFIQLLEVSEKIYNFIYLFLVLLSSIVVINTLVMIVKERTQEIGMMSALGLKSREILELFLLEGSAMAVIGSFLGALGGGLINYYLSGVGFDYSAAFEDIDVLMNPIIYPTFKIEHMIFAFVIGVVVTTLTAIIPARRAAKLEPTEALREI</sequence>
<dbReference type="RefSeq" id="WP_076544047.1">
    <property type="nucleotide sequence ID" value="NZ_FTNC01000004.1"/>
</dbReference>
<dbReference type="EMBL" id="FTNC01000004">
    <property type="protein sequence ID" value="SIQ39355.1"/>
    <property type="molecule type" value="Genomic_DNA"/>
</dbReference>
<dbReference type="InterPro" id="IPR003838">
    <property type="entry name" value="ABC3_permease_C"/>
</dbReference>
<comment type="similarity">
    <text evidence="2">Belongs to the ABC-4 integral membrane protein family. LolC/E subfamily.</text>
</comment>
<evidence type="ECO:0000256" key="3">
    <source>
        <dbReference type="ARBA" id="ARBA00022475"/>
    </source>
</evidence>
<evidence type="ECO:0000256" key="6">
    <source>
        <dbReference type="ARBA" id="ARBA00023136"/>
    </source>
</evidence>
<dbReference type="InterPro" id="IPR025857">
    <property type="entry name" value="MacB_PCD"/>
</dbReference>
<evidence type="ECO:0000256" key="5">
    <source>
        <dbReference type="ARBA" id="ARBA00022989"/>
    </source>
</evidence>
<evidence type="ECO:0000256" key="4">
    <source>
        <dbReference type="ARBA" id="ARBA00022692"/>
    </source>
</evidence>
<keyword evidence="5 7" id="KW-1133">Transmembrane helix</keyword>
<keyword evidence="3" id="KW-1003">Cell membrane</keyword>
<evidence type="ECO:0000256" key="1">
    <source>
        <dbReference type="ARBA" id="ARBA00004651"/>
    </source>
</evidence>
<feature type="domain" description="MacB-like periplasmic core" evidence="9">
    <location>
        <begin position="19"/>
        <end position="239"/>
    </location>
</feature>
<feature type="transmembrane region" description="Helical" evidence="7">
    <location>
        <begin position="322"/>
        <end position="351"/>
    </location>
</feature>
<name>A0A1N6SDY5_9FIRM</name>
<evidence type="ECO:0000259" key="9">
    <source>
        <dbReference type="Pfam" id="PF12704"/>
    </source>
</evidence>
<dbReference type="GO" id="GO:0044874">
    <property type="term" value="P:lipoprotein localization to outer membrane"/>
    <property type="evidence" value="ECO:0007669"/>
    <property type="project" value="TreeGrafter"/>
</dbReference>
<keyword evidence="11" id="KW-1185">Reference proteome</keyword>
<keyword evidence="4 7" id="KW-0812">Transmembrane</keyword>
<dbReference type="Pfam" id="PF02687">
    <property type="entry name" value="FtsX"/>
    <property type="match status" value="1"/>
</dbReference>
<dbReference type="GO" id="GO:0098797">
    <property type="term" value="C:plasma membrane protein complex"/>
    <property type="evidence" value="ECO:0007669"/>
    <property type="project" value="TreeGrafter"/>
</dbReference>
<accession>A0A1N6SDY5</accession>
<dbReference type="OrthoDB" id="9809768at2"/>
<dbReference type="Proteomes" id="UP000185669">
    <property type="component" value="Unassembled WGS sequence"/>
</dbReference>
<keyword evidence="6 7" id="KW-0472">Membrane</keyword>
<dbReference type="InterPro" id="IPR051447">
    <property type="entry name" value="Lipoprotein-release_system"/>
</dbReference>
<dbReference type="AlphaFoldDB" id="A0A1N6SDY5"/>
<dbReference type="PANTHER" id="PTHR30489">
    <property type="entry name" value="LIPOPROTEIN-RELEASING SYSTEM TRANSMEMBRANE PROTEIN LOLE"/>
    <property type="match status" value="1"/>
</dbReference>
<evidence type="ECO:0000313" key="10">
    <source>
        <dbReference type="EMBL" id="SIQ39355.1"/>
    </source>
</evidence>
<feature type="transmembrane region" description="Helical" evidence="7">
    <location>
        <begin position="379"/>
        <end position="399"/>
    </location>
</feature>
<gene>
    <name evidence="10" type="ORF">SAMN05421834_10415</name>
</gene>
<comment type="subcellular location">
    <subcellularLocation>
        <location evidence="1">Cell membrane</location>
        <topology evidence="1">Multi-pass membrane protein</topology>
    </subcellularLocation>
</comment>
<dbReference type="PANTHER" id="PTHR30489:SF0">
    <property type="entry name" value="LIPOPROTEIN-RELEASING SYSTEM TRANSMEMBRANE PROTEIN LOLE"/>
    <property type="match status" value="1"/>
</dbReference>
<feature type="transmembrane region" description="Helical" evidence="7">
    <location>
        <begin position="20"/>
        <end position="40"/>
    </location>
</feature>
<dbReference type="Pfam" id="PF12704">
    <property type="entry name" value="MacB_PCD"/>
    <property type="match status" value="1"/>
</dbReference>
<evidence type="ECO:0000259" key="8">
    <source>
        <dbReference type="Pfam" id="PF02687"/>
    </source>
</evidence>
<protein>
    <submittedName>
        <fullName evidence="10">Putative ABC transport system permease protein</fullName>
    </submittedName>
</protein>
<feature type="transmembrane region" description="Helical" evidence="7">
    <location>
        <begin position="280"/>
        <end position="301"/>
    </location>
</feature>
<reference evidence="11" key="1">
    <citation type="submission" date="2017-01" db="EMBL/GenBank/DDBJ databases">
        <authorList>
            <person name="Varghese N."/>
            <person name="Submissions S."/>
        </authorList>
    </citation>
    <scope>NUCLEOTIDE SEQUENCE [LARGE SCALE GENOMIC DNA]</scope>
    <source>
        <strain evidence="11">ATCC 700103</strain>
    </source>
</reference>
<organism evidence="10 11">
    <name type="scientific">Halanaerobium kushneri</name>
    <dbReference type="NCBI Taxonomy" id="56779"/>
    <lineage>
        <taxon>Bacteria</taxon>
        <taxon>Bacillati</taxon>
        <taxon>Bacillota</taxon>
        <taxon>Clostridia</taxon>
        <taxon>Halanaerobiales</taxon>
        <taxon>Halanaerobiaceae</taxon>
        <taxon>Halanaerobium</taxon>
    </lineage>
</organism>
<evidence type="ECO:0000313" key="11">
    <source>
        <dbReference type="Proteomes" id="UP000185669"/>
    </source>
</evidence>
<feature type="domain" description="ABC3 transporter permease C-terminal" evidence="8">
    <location>
        <begin position="279"/>
        <end position="409"/>
    </location>
</feature>
<proteinExistence type="inferred from homology"/>
<evidence type="ECO:0000256" key="7">
    <source>
        <dbReference type="SAM" id="Phobius"/>
    </source>
</evidence>
<evidence type="ECO:0000256" key="2">
    <source>
        <dbReference type="ARBA" id="ARBA00005236"/>
    </source>
</evidence>
<dbReference type="STRING" id="56779.SAMN05421834_10415"/>